<protein>
    <recommendedName>
        <fullName evidence="5">JmjC domain-containing protein</fullName>
    </recommendedName>
</protein>
<dbReference type="GO" id="GO:0032454">
    <property type="term" value="F:histone H3K9 demethylase activity"/>
    <property type="evidence" value="ECO:0007669"/>
    <property type="project" value="InterPro"/>
</dbReference>
<reference evidence="6 7" key="1">
    <citation type="journal article" date="2016" name="Mol. Biol. Evol.">
        <title>Comparative Genomics of Early-Diverging Mushroom-Forming Fungi Provides Insights into the Origins of Lignocellulose Decay Capabilities.</title>
        <authorList>
            <person name="Nagy L.G."/>
            <person name="Riley R."/>
            <person name="Tritt A."/>
            <person name="Adam C."/>
            <person name="Daum C."/>
            <person name="Floudas D."/>
            <person name="Sun H."/>
            <person name="Yadav J.S."/>
            <person name="Pangilinan J."/>
            <person name="Larsson K.H."/>
            <person name="Matsuura K."/>
            <person name="Barry K."/>
            <person name="Labutti K."/>
            <person name="Kuo R."/>
            <person name="Ohm R.A."/>
            <person name="Bhattacharya S.S."/>
            <person name="Shirouzu T."/>
            <person name="Yoshinaga Y."/>
            <person name="Martin F.M."/>
            <person name="Grigoriev I.V."/>
            <person name="Hibbett D.S."/>
        </authorList>
    </citation>
    <scope>NUCLEOTIDE SEQUENCE [LARGE SCALE GENOMIC DNA]</scope>
    <source>
        <strain evidence="6 7">CBS 109695</strain>
    </source>
</reference>
<dbReference type="EMBL" id="KV417535">
    <property type="protein sequence ID" value="KZP23050.1"/>
    <property type="molecule type" value="Genomic_DNA"/>
</dbReference>
<evidence type="ECO:0000313" key="6">
    <source>
        <dbReference type="EMBL" id="KZP23050.1"/>
    </source>
</evidence>
<keyword evidence="7" id="KW-1185">Reference proteome</keyword>
<evidence type="ECO:0000256" key="3">
    <source>
        <dbReference type="ARBA" id="ARBA00023242"/>
    </source>
</evidence>
<dbReference type="GO" id="GO:0006357">
    <property type="term" value="P:regulation of transcription by RNA polymerase II"/>
    <property type="evidence" value="ECO:0007669"/>
    <property type="project" value="TreeGrafter"/>
</dbReference>
<dbReference type="OrthoDB" id="1667110at2759"/>
<evidence type="ECO:0000259" key="5">
    <source>
        <dbReference type="Pfam" id="PF02373"/>
    </source>
</evidence>
<feature type="domain" description="JmjC" evidence="5">
    <location>
        <begin position="491"/>
        <end position="539"/>
    </location>
</feature>
<dbReference type="STRING" id="436010.A0A166LKD8"/>
<dbReference type="GO" id="GO:0000785">
    <property type="term" value="C:chromatin"/>
    <property type="evidence" value="ECO:0007669"/>
    <property type="project" value="TreeGrafter"/>
</dbReference>
<evidence type="ECO:0000256" key="4">
    <source>
        <dbReference type="SAM" id="MobiDB-lite"/>
    </source>
</evidence>
<dbReference type="Gene3D" id="2.60.120.650">
    <property type="entry name" value="Cupin"/>
    <property type="match status" value="1"/>
</dbReference>
<dbReference type="Proteomes" id="UP000076532">
    <property type="component" value="Unassembled WGS sequence"/>
</dbReference>
<accession>A0A166LKD8</accession>
<evidence type="ECO:0000256" key="2">
    <source>
        <dbReference type="ARBA" id="ARBA00022723"/>
    </source>
</evidence>
<dbReference type="GO" id="GO:0046872">
    <property type="term" value="F:metal ion binding"/>
    <property type="evidence" value="ECO:0007669"/>
    <property type="project" value="UniProtKB-KW"/>
</dbReference>
<feature type="region of interest" description="Disordered" evidence="4">
    <location>
        <begin position="210"/>
        <end position="236"/>
    </location>
</feature>
<dbReference type="PANTHER" id="PTHR12549:SF38">
    <property type="entry name" value="JMJC DOMAIN-CONTAINING HISTONE DEMETHYLASE 2, ISOFORM A"/>
    <property type="match status" value="1"/>
</dbReference>
<dbReference type="InterPro" id="IPR045109">
    <property type="entry name" value="LSDs-like"/>
</dbReference>
<dbReference type="GO" id="GO:0000118">
    <property type="term" value="C:histone deacetylase complex"/>
    <property type="evidence" value="ECO:0007669"/>
    <property type="project" value="TreeGrafter"/>
</dbReference>
<dbReference type="AlphaFoldDB" id="A0A166LKD8"/>
<gene>
    <name evidence="6" type="ORF">FIBSPDRAFT_889921</name>
</gene>
<evidence type="ECO:0000256" key="1">
    <source>
        <dbReference type="ARBA" id="ARBA00004123"/>
    </source>
</evidence>
<dbReference type="InterPro" id="IPR003347">
    <property type="entry name" value="JmjC_dom"/>
</dbReference>
<dbReference type="GO" id="GO:0031490">
    <property type="term" value="F:chromatin DNA binding"/>
    <property type="evidence" value="ECO:0007669"/>
    <property type="project" value="TreeGrafter"/>
</dbReference>
<keyword evidence="3" id="KW-0539">Nucleus</keyword>
<dbReference type="SUPFAM" id="SSF51197">
    <property type="entry name" value="Clavaminate synthase-like"/>
    <property type="match status" value="1"/>
</dbReference>
<organism evidence="6 7">
    <name type="scientific">Athelia psychrophila</name>
    <dbReference type="NCBI Taxonomy" id="1759441"/>
    <lineage>
        <taxon>Eukaryota</taxon>
        <taxon>Fungi</taxon>
        <taxon>Dikarya</taxon>
        <taxon>Basidiomycota</taxon>
        <taxon>Agaricomycotina</taxon>
        <taxon>Agaricomycetes</taxon>
        <taxon>Agaricomycetidae</taxon>
        <taxon>Atheliales</taxon>
        <taxon>Atheliaceae</taxon>
        <taxon>Athelia</taxon>
    </lineage>
</organism>
<comment type="subcellular location">
    <subcellularLocation>
        <location evidence="1">Nucleus</location>
    </subcellularLocation>
</comment>
<evidence type="ECO:0000313" key="7">
    <source>
        <dbReference type="Proteomes" id="UP000076532"/>
    </source>
</evidence>
<keyword evidence="2" id="KW-0479">Metal-binding</keyword>
<sequence>MSSGEVKLMNILETIQAFVPDVPEPESEALSRYAEDKFTFDADSLLKVIAGVGAGDIGPRRSRQAVTEYFLKRVKDTFTTMHQTYKNLLDRYHQHLDHDPSQVEKATHEAYTNWFKARQSLVEASMASRYFHYMLVDLERSQRAGDMMTMNVPKYAATMPSDMHPSEYREALVGKLACLIRMMLRPGFLQRRPKKEVNIWGLDKGARCPRSMARRGPSASVTVTGKRPGKHMRPLHQTQKPRIARIIRVSGWRQMSLCSAGYRIFHFAEDGKSLSDPGVSFLPRQPSVVYPIFREVFSRNPTRNDVNCMQTACALVLLPILKKELTHLTQARLLIQDVVIEQRELCDACVATPFGERAFCLNCGEEFCGDCSKGFQMSSGITSACISQQSTTSSHQLIPVSSFKKDLLCETIGKMSMMLEASFTPSKEKLSLSRSRNDVAFPGSTMYLAFLFKPLFLRRLTHVIVPINVIFQGVPGDDEFLLDEDIYHEAGDPIHSQSIFLTQELLERLDRKRGIQPYAIKQYMGDAVFIPAGCAHQGRTGDA</sequence>
<name>A0A166LKD8_9AGAM</name>
<dbReference type="Pfam" id="PF02373">
    <property type="entry name" value="JmjC"/>
    <property type="match status" value="1"/>
</dbReference>
<proteinExistence type="predicted"/>
<dbReference type="GO" id="GO:0003712">
    <property type="term" value="F:transcription coregulator activity"/>
    <property type="evidence" value="ECO:0007669"/>
    <property type="project" value="TreeGrafter"/>
</dbReference>
<dbReference type="PANTHER" id="PTHR12549">
    <property type="entry name" value="JMJC DOMAIN-CONTAINING HISTONE DEMETHYLATION PROTEIN"/>
    <property type="match status" value="1"/>
</dbReference>